<evidence type="ECO:0000256" key="7">
    <source>
        <dbReference type="SAM" id="Phobius"/>
    </source>
</evidence>
<sequence length="223" mass="24420">MTGWHSPVDLYCERVAPGFWDEPLNAVTNLAFVLAALWALRTAKQMGRSGLDLSLLMILAACIGIGSFLFHTFANRWSGVADVLPIWTFVLLCIGSGFYRVAGLRPVMSVLSVLGIVALLTVVLMALPGGASPSRFNGSEHYAPALLVMAVFALLSWWRRHPVAHWIVAATLTFTLSLTFRTIDIALCPTLPFGTHFLWHLLNGLMVGLLLQALIRAPEPKRV</sequence>
<name>A0A6I6ISE6_9RHOB</name>
<dbReference type="EMBL" id="CP034348">
    <property type="protein sequence ID" value="QGX99054.1"/>
    <property type="molecule type" value="Genomic_DNA"/>
</dbReference>
<dbReference type="KEGG" id="rom:EI983_12550"/>
<feature type="transmembrane region" description="Helical" evidence="7">
    <location>
        <begin position="86"/>
        <end position="102"/>
    </location>
</feature>
<evidence type="ECO:0000313" key="9">
    <source>
        <dbReference type="Proteomes" id="UP000428330"/>
    </source>
</evidence>
<protein>
    <recommendedName>
        <fullName evidence="10">Ceramidase</fullName>
    </recommendedName>
</protein>
<keyword evidence="6" id="KW-0862">Zinc</keyword>
<reference evidence="9" key="1">
    <citation type="submission" date="2018-12" db="EMBL/GenBank/DDBJ databases">
        <title>Complete genome sequence of Roseovarius sp. MME-070.</title>
        <authorList>
            <person name="Nam Y.-D."/>
            <person name="Kang J."/>
            <person name="Chung W.-H."/>
            <person name="Park Y.S."/>
        </authorList>
    </citation>
    <scope>NUCLEOTIDE SEQUENCE [LARGE SCALE GENOMIC DNA]</scope>
    <source>
        <strain evidence="9">MME-070</strain>
    </source>
</reference>
<dbReference type="RefSeq" id="WP_157707735.1">
    <property type="nucleotide sequence ID" value="NZ_CP034348.1"/>
</dbReference>
<keyword evidence="3" id="KW-0378">Hydrolase</keyword>
<proteinExistence type="predicted"/>
<gene>
    <name evidence="8" type="ORF">EI983_12550</name>
</gene>
<feature type="transmembrane region" description="Helical" evidence="7">
    <location>
        <begin position="109"/>
        <end position="129"/>
    </location>
</feature>
<feature type="transmembrane region" description="Helical" evidence="7">
    <location>
        <begin position="53"/>
        <end position="74"/>
    </location>
</feature>
<evidence type="ECO:0008006" key="10">
    <source>
        <dbReference type="Google" id="ProtNLM"/>
    </source>
</evidence>
<comment type="cofactor">
    <cofactor evidence="6">
        <name>Zn(2+)</name>
        <dbReference type="ChEBI" id="CHEBI:29105"/>
    </cofactor>
</comment>
<feature type="binding site" evidence="6">
    <location>
        <position position="200"/>
    </location>
    <ligand>
        <name>Zn(2+)</name>
        <dbReference type="ChEBI" id="CHEBI:29105"/>
        <note>catalytic</note>
    </ligand>
</feature>
<evidence type="ECO:0000313" key="8">
    <source>
        <dbReference type="EMBL" id="QGX99054.1"/>
    </source>
</evidence>
<feature type="binding site" evidence="6">
    <location>
        <position position="71"/>
    </location>
    <ligand>
        <name>Zn(2+)</name>
        <dbReference type="ChEBI" id="CHEBI:29105"/>
        <note>catalytic</note>
    </ligand>
</feature>
<comment type="subcellular location">
    <subcellularLocation>
        <location evidence="1">Membrane</location>
        <topology evidence="1">Multi-pass membrane protein</topology>
    </subcellularLocation>
</comment>
<evidence type="ECO:0000256" key="2">
    <source>
        <dbReference type="ARBA" id="ARBA00022692"/>
    </source>
</evidence>
<keyword evidence="4 7" id="KW-1133">Transmembrane helix</keyword>
<evidence type="ECO:0000256" key="5">
    <source>
        <dbReference type="ARBA" id="ARBA00023136"/>
    </source>
</evidence>
<dbReference type="Pfam" id="PF05875">
    <property type="entry name" value="Ceramidase"/>
    <property type="match status" value="1"/>
</dbReference>
<dbReference type="InterPro" id="IPR008901">
    <property type="entry name" value="ACER"/>
</dbReference>
<dbReference type="GO" id="GO:0016020">
    <property type="term" value="C:membrane"/>
    <property type="evidence" value="ECO:0007669"/>
    <property type="project" value="UniProtKB-SubCell"/>
</dbReference>
<evidence type="ECO:0000256" key="4">
    <source>
        <dbReference type="ARBA" id="ARBA00022989"/>
    </source>
</evidence>
<organism evidence="8 9">
    <name type="scientific">Roseovarius faecimaris</name>
    <dbReference type="NCBI Taxonomy" id="2494550"/>
    <lineage>
        <taxon>Bacteria</taxon>
        <taxon>Pseudomonadati</taxon>
        <taxon>Pseudomonadota</taxon>
        <taxon>Alphaproteobacteria</taxon>
        <taxon>Rhodobacterales</taxon>
        <taxon>Roseobacteraceae</taxon>
        <taxon>Roseovarius</taxon>
    </lineage>
</organism>
<dbReference type="GO" id="GO:0046872">
    <property type="term" value="F:metal ion binding"/>
    <property type="evidence" value="ECO:0007669"/>
    <property type="project" value="UniProtKB-KW"/>
</dbReference>
<feature type="transmembrane region" description="Helical" evidence="7">
    <location>
        <begin position="197"/>
        <end position="215"/>
    </location>
</feature>
<dbReference type="AlphaFoldDB" id="A0A6I6ISE6"/>
<feature type="transmembrane region" description="Helical" evidence="7">
    <location>
        <begin position="165"/>
        <end position="185"/>
    </location>
</feature>
<dbReference type="GO" id="GO:0016811">
    <property type="term" value="F:hydrolase activity, acting on carbon-nitrogen (but not peptide) bonds, in linear amides"/>
    <property type="evidence" value="ECO:0007669"/>
    <property type="project" value="InterPro"/>
</dbReference>
<evidence type="ECO:0000256" key="6">
    <source>
        <dbReference type="PIRSR" id="PIRSR608901-2"/>
    </source>
</evidence>
<evidence type="ECO:0000256" key="3">
    <source>
        <dbReference type="ARBA" id="ARBA00022801"/>
    </source>
</evidence>
<dbReference type="Proteomes" id="UP000428330">
    <property type="component" value="Chromosome"/>
</dbReference>
<keyword evidence="6" id="KW-0479">Metal-binding</keyword>
<accession>A0A6I6ISE6</accession>
<dbReference type="GO" id="GO:0006672">
    <property type="term" value="P:ceramide metabolic process"/>
    <property type="evidence" value="ECO:0007669"/>
    <property type="project" value="InterPro"/>
</dbReference>
<feature type="binding site" evidence="6">
    <location>
        <position position="196"/>
    </location>
    <ligand>
        <name>Zn(2+)</name>
        <dbReference type="ChEBI" id="CHEBI:29105"/>
        <note>catalytic</note>
    </ligand>
</feature>
<keyword evidence="5 7" id="KW-0472">Membrane</keyword>
<feature type="transmembrane region" description="Helical" evidence="7">
    <location>
        <begin position="141"/>
        <end position="158"/>
    </location>
</feature>
<feature type="transmembrane region" description="Helical" evidence="7">
    <location>
        <begin position="24"/>
        <end position="41"/>
    </location>
</feature>
<evidence type="ECO:0000256" key="1">
    <source>
        <dbReference type="ARBA" id="ARBA00004141"/>
    </source>
</evidence>
<dbReference type="OrthoDB" id="277121at2"/>
<keyword evidence="9" id="KW-1185">Reference proteome</keyword>
<keyword evidence="2 7" id="KW-0812">Transmembrane</keyword>